<protein>
    <submittedName>
        <fullName evidence="1">Uncharacterized protein</fullName>
    </submittedName>
</protein>
<proteinExistence type="predicted"/>
<reference evidence="1 2" key="1">
    <citation type="submission" date="2021-03" db="EMBL/GenBank/DDBJ databases">
        <authorList>
            <person name="King G.J."/>
            <person name="Bancroft I."/>
            <person name="Baten A."/>
            <person name="Bloomfield J."/>
            <person name="Borpatragohain P."/>
            <person name="He Z."/>
            <person name="Irish N."/>
            <person name="Irwin J."/>
            <person name="Liu K."/>
            <person name="Mauleon R.P."/>
            <person name="Moore J."/>
            <person name="Morris R."/>
            <person name="Ostergaard L."/>
            <person name="Wang B."/>
            <person name="Wells R."/>
        </authorList>
    </citation>
    <scope>NUCLEOTIDE SEQUENCE [LARGE SCALE GENOMIC DNA]</scope>
    <source>
        <strain evidence="1">R-o-18</strain>
        <tissue evidence="1">Leaf</tissue>
    </source>
</reference>
<keyword evidence="2" id="KW-1185">Reference proteome</keyword>
<dbReference type="Proteomes" id="UP000823674">
    <property type="component" value="Chromosome A01"/>
</dbReference>
<dbReference type="EMBL" id="JADBGQ010000001">
    <property type="protein sequence ID" value="KAG5412469.1"/>
    <property type="molecule type" value="Genomic_DNA"/>
</dbReference>
<evidence type="ECO:0000313" key="1">
    <source>
        <dbReference type="EMBL" id="KAG5412469.1"/>
    </source>
</evidence>
<dbReference type="PANTHER" id="PTHR35167">
    <property type="entry name" value="OS05G0216466 PROTEIN"/>
    <property type="match status" value="1"/>
</dbReference>
<accession>A0ABQ7NRX0</accession>
<dbReference type="PANTHER" id="PTHR35167:SF3">
    <property type="entry name" value="OS05G0216466 PROTEIN"/>
    <property type="match status" value="1"/>
</dbReference>
<name>A0ABQ7NRX0_BRACM</name>
<organism evidence="1 2">
    <name type="scientific">Brassica rapa subsp. trilocularis</name>
    <dbReference type="NCBI Taxonomy" id="1813537"/>
    <lineage>
        <taxon>Eukaryota</taxon>
        <taxon>Viridiplantae</taxon>
        <taxon>Streptophyta</taxon>
        <taxon>Embryophyta</taxon>
        <taxon>Tracheophyta</taxon>
        <taxon>Spermatophyta</taxon>
        <taxon>Magnoliopsida</taxon>
        <taxon>eudicotyledons</taxon>
        <taxon>Gunneridae</taxon>
        <taxon>Pentapetalae</taxon>
        <taxon>rosids</taxon>
        <taxon>malvids</taxon>
        <taxon>Brassicales</taxon>
        <taxon>Brassicaceae</taxon>
        <taxon>Brassiceae</taxon>
        <taxon>Brassica</taxon>
    </lineage>
</organism>
<evidence type="ECO:0000313" key="2">
    <source>
        <dbReference type="Proteomes" id="UP000823674"/>
    </source>
</evidence>
<gene>
    <name evidence="1" type="primary">A01p000470.1_BraROA</name>
    <name evidence="1" type="ORF">IGI04_000036</name>
</gene>
<sequence length="194" mass="22029">MEVIDFSETEMEAAEQLVQLSEDDTLSCSSGTGLSVSGCEGGFHRKRHSDVISDEVQNDGVVRTTMNNNATDAQCFVKAITETNIIRRRYKKKKFRSLASLYRATKEMTTDDQQLNKDIIETIYYHALFPPRNVHMITKEVMVFLNLTDMWYAIPLDVGIRLGALRDMISKKETIKSLSSSTNTDCMNQPATWE</sequence>
<comment type="caution">
    <text evidence="1">The sequence shown here is derived from an EMBL/GenBank/DDBJ whole genome shotgun (WGS) entry which is preliminary data.</text>
</comment>